<accession>A0A453QHE6</accession>
<reference evidence="2" key="1">
    <citation type="journal article" date="2014" name="Science">
        <title>Ancient hybridizations among the ancestral genomes of bread wheat.</title>
        <authorList>
            <consortium name="International Wheat Genome Sequencing Consortium,"/>
            <person name="Marcussen T."/>
            <person name="Sandve S.R."/>
            <person name="Heier L."/>
            <person name="Spannagl M."/>
            <person name="Pfeifer M."/>
            <person name="Jakobsen K.S."/>
            <person name="Wulff B.B."/>
            <person name="Steuernagel B."/>
            <person name="Mayer K.F."/>
            <person name="Olsen O.A."/>
        </authorList>
    </citation>
    <scope>NUCLEOTIDE SEQUENCE [LARGE SCALE GENOMIC DNA]</scope>
    <source>
        <strain evidence="2">cv. AL8/78</strain>
    </source>
</reference>
<evidence type="ECO:0000313" key="1">
    <source>
        <dbReference type="EnsemblPlants" id="AET7Gv20121200.31"/>
    </source>
</evidence>
<dbReference type="Proteomes" id="UP000015105">
    <property type="component" value="Chromosome 7D"/>
</dbReference>
<organism evidence="1 2">
    <name type="scientific">Aegilops tauschii subsp. strangulata</name>
    <name type="common">Goatgrass</name>
    <dbReference type="NCBI Taxonomy" id="200361"/>
    <lineage>
        <taxon>Eukaryota</taxon>
        <taxon>Viridiplantae</taxon>
        <taxon>Streptophyta</taxon>
        <taxon>Embryophyta</taxon>
        <taxon>Tracheophyta</taxon>
        <taxon>Spermatophyta</taxon>
        <taxon>Magnoliopsida</taxon>
        <taxon>Liliopsida</taxon>
        <taxon>Poales</taxon>
        <taxon>Poaceae</taxon>
        <taxon>BOP clade</taxon>
        <taxon>Pooideae</taxon>
        <taxon>Triticodae</taxon>
        <taxon>Triticeae</taxon>
        <taxon>Triticinae</taxon>
        <taxon>Aegilops</taxon>
    </lineage>
</organism>
<sequence length="57" mass="6528">MNLEYILYNKPLSPKCNVKSCIHPLAIDGDLGLYSREARTGPSILKYRQLSPFEIFL</sequence>
<dbReference type="Gramene" id="AET7Gv20121200.31">
    <property type="protein sequence ID" value="AET7Gv20121200.31"/>
    <property type="gene ID" value="AET7Gv20121200"/>
</dbReference>
<reference evidence="1" key="4">
    <citation type="submission" date="2019-03" db="UniProtKB">
        <authorList>
            <consortium name="EnsemblPlants"/>
        </authorList>
    </citation>
    <scope>IDENTIFICATION</scope>
</reference>
<reference evidence="1" key="3">
    <citation type="journal article" date="2017" name="Nature">
        <title>Genome sequence of the progenitor of the wheat D genome Aegilops tauschii.</title>
        <authorList>
            <person name="Luo M.C."/>
            <person name="Gu Y.Q."/>
            <person name="Puiu D."/>
            <person name="Wang H."/>
            <person name="Twardziok S.O."/>
            <person name="Deal K.R."/>
            <person name="Huo N."/>
            <person name="Zhu T."/>
            <person name="Wang L."/>
            <person name="Wang Y."/>
            <person name="McGuire P.E."/>
            <person name="Liu S."/>
            <person name="Long H."/>
            <person name="Ramasamy R.K."/>
            <person name="Rodriguez J.C."/>
            <person name="Van S.L."/>
            <person name="Yuan L."/>
            <person name="Wang Z."/>
            <person name="Xia Z."/>
            <person name="Xiao L."/>
            <person name="Anderson O.D."/>
            <person name="Ouyang S."/>
            <person name="Liang Y."/>
            <person name="Zimin A.V."/>
            <person name="Pertea G."/>
            <person name="Qi P."/>
            <person name="Bennetzen J.L."/>
            <person name="Dai X."/>
            <person name="Dawson M.W."/>
            <person name="Muller H.G."/>
            <person name="Kugler K."/>
            <person name="Rivarola-Duarte L."/>
            <person name="Spannagl M."/>
            <person name="Mayer K.F.X."/>
            <person name="Lu F.H."/>
            <person name="Bevan M.W."/>
            <person name="Leroy P."/>
            <person name="Li P."/>
            <person name="You F.M."/>
            <person name="Sun Q."/>
            <person name="Liu Z."/>
            <person name="Lyons E."/>
            <person name="Wicker T."/>
            <person name="Salzberg S.L."/>
            <person name="Devos K.M."/>
            <person name="Dvorak J."/>
        </authorList>
    </citation>
    <scope>NUCLEOTIDE SEQUENCE [LARGE SCALE GENOMIC DNA]</scope>
    <source>
        <strain evidence="1">cv. AL8/78</strain>
    </source>
</reference>
<keyword evidence="2" id="KW-1185">Reference proteome</keyword>
<dbReference type="EnsemblPlants" id="AET7Gv20121200.31">
    <property type="protein sequence ID" value="AET7Gv20121200.31"/>
    <property type="gene ID" value="AET7Gv20121200"/>
</dbReference>
<proteinExistence type="predicted"/>
<dbReference type="AlphaFoldDB" id="A0A453QHE6"/>
<protein>
    <submittedName>
        <fullName evidence="1">Uncharacterized protein</fullName>
    </submittedName>
</protein>
<reference evidence="2" key="2">
    <citation type="journal article" date="2017" name="Nat. Plants">
        <title>The Aegilops tauschii genome reveals multiple impacts of transposons.</title>
        <authorList>
            <person name="Zhao G."/>
            <person name="Zou C."/>
            <person name="Li K."/>
            <person name="Wang K."/>
            <person name="Li T."/>
            <person name="Gao L."/>
            <person name="Zhang X."/>
            <person name="Wang H."/>
            <person name="Yang Z."/>
            <person name="Liu X."/>
            <person name="Jiang W."/>
            <person name="Mao L."/>
            <person name="Kong X."/>
            <person name="Jiao Y."/>
            <person name="Jia J."/>
        </authorList>
    </citation>
    <scope>NUCLEOTIDE SEQUENCE [LARGE SCALE GENOMIC DNA]</scope>
    <source>
        <strain evidence="2">cv. AL8/78</strain>
    </source>
</reference>
<name>A0A453QHE6_AEGTS</name>
<evidence type="ECO:0000313" key="2">
    <source>
        <dbReference type="Proteomes" id="UP000015105"/>
    </source>
</evidence>
<reference evidence="1" key="5">
    <citation type="journal article" date="2021" name="G3 (Bethesda)">
        <title>Aegilops tauschii genome assembly Aet v5.0 features greater sequence contiguity and improved annotation.</title>
        <authorList>
            <person name="Wang L."/>
            <person name="Zhu T."/>
            <person name="Rodriguez J.C."/>
            <person name="Deal K.R."/>
            <person name="Dubcovsky J."/>
            <person name="McGuire P.E."/>
            <person name="Lux T."/>
            <person name="Spannagl M."/>
            <person name="Mayer K.F.X."/>
            <person name="Baldrich P."/>
            <person name="Meyers B.C."/>
            <person name="Huo N."/>
            <person name="Gu Y.Q."/>
            <person name="Zhou H."/>
            <person name="Devos K.M."/>
            <person name="Bennetzen J.L."/>
            <person name="Unver T."/>
            <person name="Budak H."/>
            <person name="Gulick P.J."/>
            <person name="Galiba G."/>
            <person name="Kalapos B."/>
            <person name="Nelson D.R."/>
            <person name="Li P."/>
            <person name="You F.M."/>
            <person name="Luo M.C."/>
            <person name="Dvorak J."/>
        </authorList>
    </citation>
    <scope>NUCLEOTIDE SEQUENCE [LARGE SCALE GENOMIC DNA]</scope>
    <source>
        <strain evidence="1">cv. AL8/78</strain>
    </source>
</reference>